<dbReference type="Pfam" id="PF13511">
    <property type="entry name" value="DUF4124"/>
    <property type="match status" value="1"/>
</dbReference>
<dbReference type="InterPro" id="IPR043504">
    <property type="entry name" value="Peptidase_S1_PA_chymotrypsin"/>
</dbReference>
<feature type="coiled-coil region" evidence="4">
    <location>
        <begin position="124"/>
        <end position="151"/>
    </location>
</feature>
<organism evidence="7 8">
    <name type="scientific">Desulfosalsimonas propionicica</name>
    <dbReference type="NCBI Taxonomy" id="332175"/>
    <lineage>
        <taxon>Bacteria</taxon>
        <taxon>Pseudomonadati</taxon>
        <taxon>Thermodesulfobacteriota</taxon>
        <taxon>Desulfobacteria</taxon>
        <taxon>Desulfobacterales</taxon>
        <taxon>Desulfosalsimonadaceae</taxon>
        <taxon>Desulfosalsimonas</taxon>
    </lineage>
</organism>
<evidence type="ECO:0000256" key="2">
    <source>
        <dbReference type="ARBA" id="ARBA00022670"/>
    </source>
</evidence>
<comment type="similarity">
    <text evidence="1">Belongs to the peptidase S1C family.</text>
</comment>
<dbReference type="SUPFAM" id="SSF50494">
    <property type="entry name" value="Trypsin-like serine proteases"/>
    <property type="match status" value="1"/>
</dbReference>
<dbReference type="Gene3D" id="2.40.10.120">
    <property type="match status" value="1"/>
</dbReference>
<feature type="domain" description="DUF4124" evidence="6">
    <location>
        <begin position="16"/>
        <end position="49"/>
    </location>
</feature>
<sequence length="363" mass="40430">MLRKMVFPAVLVILVTAFAAAPALSEIYKYQDADGKWHFTDTAPEGEAQQMESAGRSGGYAPGSGQDLKAALHNRYKPSSPVEAAALAAVTIKTSIGTGSGFFVTENGHILTNRHVIQTSPDTLERSDAAIEEIKERFAAADKQIADEKERLRKFSRHLNQYRTSIDRMPRGAARQREKRRYAIEKERYEAYKKRFEQQKAEYEDKKAEYESQIRSFRYKNATAALSRHFRVICKDGREIPAYLVAKSRSHDLALLKIDGYKTPFIAPAHPGPLSQGDPVYAIGSPLGLRDSMSRGIIAGFKSNFIQTDAKIYPGNSGGPLVTRQGRVAGINSFKELTRKFEGLGFAIPINVAFNEFADHIRP</sequence>
<dbReference type="GO" id="GO:0008233">
    <property type="term" value="F:peptidase activity"/>
    <property type="evidence" value="ECO:0007669"/>
    <property type="project" value="UniProtKB-KW"/>
</dbReference>
<evidence type="ECO:0000256" key="1">
    <source>
        <dbReference type="ARBA" id="ARBA00010541"/>
    </source>
</evidence>
<comment type="caution">
    <text evidence="7">The sequence shown here is derived from an EMBL/GenBank/DDBJ whole genome shotgun (WGS) entry which is preliminary data.</text>
</comment>
<dbReference type="Gene3D" id="2.40.10.10">
    <property type="entry name" value="Trypsin-like serine proteases"/>
    <property type="match status" value="1"/>
</dbReference>
<name>A0A7W0C8F0_9BACT</name>
<proteinExistence type="inferred from homology"/>
<reference evidence="7 8" key="1">
    <citation type="submission" date="2020-07" db="EMBL/GenBank/DDBJ databases">
        <title>Genomic Encyclopedia of Type Strains, Phase IV (KMG-IV): sequencing the most valuable type-strain genomes for metagenomic binning, comparative biology and taxonomic classification.</title>
        <authorList>
            <person name="Goeker M."/>
        </authorList>
    </citation>
    <scope>NUCLEOTIDE SEQUENCE [LARGE SCALE GENOMIC DNA]</scope>
    <source>
        <strain evidence="7 8">DSM 17721</strain>
    </source>
</reference>
<evidence type="ECO:0000313" key="8">
    <source>
        <dbReference type="Proteomes" id="UP000525298"/>
    </source>
</evidence>
<evidence type="ECO:0000259" key="6">
    <source>
        <dbReference type="Pfam" id="PF13511"/>
    </source>
</evidence>
<keyword evidence="5" id="KW-0732">Signal</keyword>
<keyword evidence="8" id="KW-1185">Reference proteome</keyword>
<dbReference type="InterPro" id="IPR051201">
    <property type="entry name" value="Chloro_Bact_Ser_Proteases"/>
</dbReference>
<evidence type="ECO:0000313" key="7">
    <source>
        <dbReference type="EMBL" id="MBA2881100.1"/>
    </source>
</evidence>
<dbReference type="AlphaFoldDB" id="A0A7W0C8F0"/>
<dbReference type="GO" id="GO:0006508">
    <property type="term" value="P:proteolysis"/>
    <property type="evidence" value="ECO:0007669"/>
    <property type="project" value="UniProtKB-KW"/>
</dbReference>
<dbReference type="InterPro" id="IPR025392">
    <property type="entry name" value="DUF4124"/>
</dbReference>
<keyword evidence="2 7" id="KW-0645">Protease</keyword>
<dbReference type="InterPro" id="IPR009003">
    <property type="entry name" value="Peptidase_S1_PA"/>
</dbReference>
<dbReference type="RefSeq" id="WP_181550755.1">
    <property type="nucleotide sequence ID" value="NZ_JACDUS010000003.1"/>
</dbReference>
<dbReference type="EMBL" id="JACDUS010000003">
    <property type="protein sequence ID" value="MBA2881100.1"/>
    <property type="molecule type" value="Genomic_DNA"/>
</dbReference>
<keyword evidence="3" id="KW-0378">Hydrolase</keyword>
<feature type="chain" id="PRO_5031515080" evidence="5">
    <location>
        <begin position="20"/>
        <end position="363"/>
    </location>
</feature>
<feature type="coiled-coil region" evidence="4">
    <location>
        <begin position="175"/>
        <end position="220"/>
    </location>
</feature>
<protein>
    <submittedName>
        <fullName evidence="7">S1-C subfamily serine protease</fullName>
    </submittedName>
</protein>
<accession>A0A7W0C8F0</accession>
<gene>
    <name evidence="7" type="ORF">HNR65_001426</name>
</gene>
<evidence type="ECO:0000256" key="4">
    <source>
        <dbReference type="SAM" id="Coils"/>
    </source>
</evidence>
<feature type="signal peptide" evidence="5">
    <location>
        <begin position="1"/>
        <end position="19"/>
    </location>
</feature>
<evidence type="ECO:0000256" key="5">
    <source>
        <dbReference type="SAM" id="SignalP"/>
    </source>
</evidence>
<dbReference type="PANTHER" id="PTHR43343:SF3">
    <property type="entry name" value="PROTEASE DO-LIKE 8, CHLOROPLASTIC"/>
    <property type="match status" value="1"/>
</dbReference>
<keyword evidence="4" id="KW-0175">Coiled coil</keyword>
<dbReference type="PANTHER" id="PTHR43343">
    <property type="entry name" value="PEPTIDASE S12"/>
    <property type="match status" value="1"/>
</dbReference>
<dbReference type="Pfam" id="PF13365">
    <property type="entry name" value="Trypsin_2"/>
    <property type="match status" value="1"/>
</dbReference>
<evidence type="ECO:0000256" key="3">
    <source>
        <dbReference type="ARBA" id="ARBA00022801"/>
    </source>
</evidence>
<dbReference type="Proteomes" id="UP000525298">
    <property type="component" value="Unassembled WGS sequence"/>
</dbReference>